<keyword evidence="12" id="KW-1185">Reference proteome</keyword>
<reference evidence="11 12" key="1">
    <citation type="journal article" date="2018" name="Nat. Ecol. Evol.">
        <title>Pezizomycetes genomes reveal the molecular basis of ectomycorrhizal truffle lifestyle.</title>
        <authorList>
            <person name="Murat C."/>
            <person name="Payen T."/>
            <person name="Noel B."/>
            <person name="Kuo A."/>
            <person name="Morin E."/>
            <person name="Chen J."/>
            <person name="Kohler A."/>
            <person name="Krizsan K."/>
            <person name="Balestrini R."/>
            <person name="Da Silva C."/>
            <person name="Montanini B."/>
            <person name="Hainaut M."/>
            <person name="Levati E."/>
            <person name="Barry K.W."/>
            <person name="Belfiori B."/>
            <person name="Cichocki N."/>
            <person name="Clum A."/>
            <person name="Dockter R.B."/>
            <person name="Fauchery L."/>
            <person name="Guy J."/>
            <person name="Iotti M."/>
            <person name="Le Tacon F."/>
            <person name="Lindquist E.A."/>
            <person name="Lipzen A."/>
            <person name="Malagnac F."/>
            <person name="Mello A."/>
            <person name="Molinier V."/>
            <person name="Miyauchi S."/>
            <person name="Poulain J."/>
            <person name="Riccioni C."/>
            <person name="Rubini A."/>
            <person name="Sitrit Y."/>
            <person name="Splivallo R."/>
            <person name="Traeger S."/>
            <person name="Wang M."/>
            <person name="Zifcakova L."/>
            <person name="Wipf D."/>
            <person name="Zambonelli A."/>
            <person name="Paolocci F."/>
            <person name="Nowrousian M."/>
            <person name="Ottonello S."/>
            <person name="Baldrian P."/>
            <person name="Spatafora J.W."/>
            <person name="Henrissat B."/>
            <person name="Nagy L.G."/>
            <person name="Aury J.M."/>
            <person name="Wincker P."/>
            <person name="Grigoriev I.V."/>
            <person name="Bonfante P."/>
            <person name="Martin F.M."/>
        </authorList>
    </citation>
    <scope>NUCLEOTIDE SEQUENCE [LARGE SCALE GENOMIC DNA]</scope>
    <source>
        <strain evidence="11 12">RN42</strain>
    </source>
</reference>
<evidence type="ECO:0000313" key="11">
    <source>
        <dbReference type="EMBL" id="RPA86058.1"/>
    </source>
</evidence>
<keyword evidence="5" id="KW-0677">Repeat</keyword>
<evidence type="ECO:0000256" key="4">
    <source>
        <dbReference type="ARBA" id="ARBA00022692"/>
    </source>
</evidence>
<protein>
    <submittedName>
        <fullName evidence="11">Mitochondrial carrier</fullName>
    </submittedName>
</protein>
<evidence type="ECO:0000256" key="6">
    <source>
        <dbReference type="ARBA" id="ARBA00022792"/>
    </source>
</evidence>
<evidence type="ECO:0000256" key="3">
    <source>
        <dbReference type="ARBA" id="ARBA00022448"/>
    </source>
</evidence>
<dbReference type="PROSITE" id="PS50920">
    <property type="entry name" value="SOLCAR"/>
    <property type="match status" value="3"/>
</dbReference>
<evidence type="ECO:0000256" key="9">
    <source>
        <dbReference type="PROSITE-ProRule" id="PRU00282"/>
    </source>
</evidence>
<keyword evidence="4 9" id="KW-0812">Transmembrane</keyword>
<evidence type="ECO:0000256" key="10">
    <source>
        <dbReference type="RuleBase" id="RU000488"/>
    </source>
</evidence>
<evidence type="ECO:0000313" key="12">
    <source>
        <dbReference type="Proteomes" id="UP000275078"/>
    </source>
</evidence>
<dbReference type="OrthoDB" id="415315at2759"/>
<proteinExistence type="inferred from homology"/>
<dbReference type="FunFam" id="1.50.40.10:FF:000095">
    <property type="entry name" value="Mitochondrial carrier protein"/>
    <property type="match status" value="1"/>
</dbReference>
<comment type="subcellular location">
    <subcellularLocation>
        <location evidence="1">Membrane</location>
        <topology evidence="1">Multi-pass membrane protein</topology>
    </subcellularLocation>
</comment>
<organism evidence="11 12">
    <name type="scientific">Ascobolus immersus RN42</name>
    <dbReference type="NCBI Taxonomy" id="1160509"/>
    <lineage>
        <taxon>Eukaryota</taxon>
        <taxon>Fungi</taxon>
        <taxon>Dikarya</taxon>
        <taxon>Ascomycota</taxon>
        <taxon>Pezizomycotina</taxon>
        <taxon>Pezizomycetes</taxon>
        <taxon>Pezizales</taxon>
        <taxon>Ascobolaceae</taxon>
        <taxon>Ascobolus</taxon>
    </lineage>
</organism>
<dbReference type="SUPFAM" id="SSF103506">
    <property type="entry name" value="Mitochondrial carrier"/>
    <property type="match status" value="1"/>
</dbReference>
<dbReference type="GO" id="GO:0016020">
    <property type="term" value="C:membrane"/>
    <property type="evidence" value="ECO:0007669"/>
    <property type="project" value="UniProtKB-SubCell"/>
</dbReference>
<feature type="repeat" description="Solcar" evidence="9">
    <location>
        <begin position="243"/>
        <end position="373"/>
    </location>
</feature>
<feature type="repeat" description="Solcar" evidence="9">
    <location>
        <begin position="140"/>
        <end position="234"/>
    </location>
</feature>
<comment type="similarity">
    <text evidence="2 10">Belongs to the mitochondrial carrier (TC 2.A.29) family.</text>
</comment>
<accession>A0A3N4IMY6</accession>
<evidence type="ECO:0000256" key="1">
    <source>
        <dbReference type="ARBA" id="ARBA00004141"/>
    </source>
</evidence>
<dbReference type="InterPro" id="IPR018108">
    <property type="entry name" value="MCP_transmembrane"/>
</dbReference>
<keyword evidence="8 9" id="KW-0472">Membrane</keyword>
<keyword evidence="3 10" id="KW-0813">Transport</keyword>
<dbReference type="Proteomes" id="UP000275078">
    <property type="component" value="Unassembled WGS sequence"/>
</dbReference>
<gene>
    <name evidence="11" type="ORF">BJ508DRAFT_411627</name>
</gene>
<dbReference type="EMBL" id="ML119651">
    <property type="protein sequence ID" value="RPA86058.1"/>
    <property type="molecule type" value="Genomic_DNA"/>
</dbReference>
<name>A0A3N4IMY6_ASCIM</name>
<dbReference type="AlphaFoldDB" id="A0A3N4IMY6"/>
<dbReference type="Pfam" id="PF00153">
    <property type="entry name" value="Mito_carr"/>
    <property type="match status" value="3"/>
</dbReference>
<feature type="repeat" description="Solcar" evidence="9">
    <location>
        <begin position="46"/>
        <end position="133"/>
    </location>
</feature>
<evidence type="ECO:0000256" key="7">
    <source>
        <dbReference type="ARBA" id="ARBA00022989"/>
    </source>
</evidence>
<keyword evidence="6" id="KW-0999">Mitochondrion inner membrane</keyword>
<keyword evidence="6" id="KW-0496">Mitochondrion</keyword>
<keyword evidence="7" id="KW-1133">Transmembrane helix</keyword>
<sequence>MSLSQLISGFFASTTSSQSQLAKGAAGVGGDAVNRMDVTEEGKRRPPIVYSMIAGGIGGCTGDMLMHSLDTVKTRQQGAPHVSKYASTSLAYRTIFREEGVRRGLYGGVAPAFIGSLPGTVIFFGTYEWSKRWLLGVGCPEHLAYLTGGFLGDLFASVIYVPTEVLKTRLQLQGRYNNPHFISGYNYRSTLHAARTIVATEGASALFYGYKATLMRDLPFSALQFAFYEQFQKWAKAHRGPEIGVGYEILTGAAAGGLAGAITCPLDVVKTRVQTEVRTPEAPAKPVEALPVHKPHASGPLQQVRTIATIPNTSATTSPTTEKLRTSSILRGLALILKSEGIGGWFRGVGPRFVWTSVQSGTMLVMYQVLLKRICHWAGEDDVDIESAGL</sequence>
<dbReference type="Gene3D" id="1.50.40.10">
    <property type="entry name" value="Mitochondrial carrier domain"/>
    <property type="match status" value="2"/>
</dbReference>
<dbReference type="PANTHER" id="PTHR45667">
    <property type="entry name" value="S-ADENOSYLMETHIONINE MITOCHONDRIAL CARRIER PROTEIN"/>
    <property type="match status" value="1"/>
</dbReference>
<dbReference type="STRING" id="1160509.A0A3N4IMY6"/>
<evidence type="ECO:0000256" key="8">
    <source>
        <dbReference type="ARBA" id="ARBA00023136"/>
    </source>
</evidence>
<dbReference type="InterPro" id="IPR023395">
    <property type="entry name" value="MCP_dom_sf"/>
</dbReference>
<evidence type="ECO:0000256" key="5">
    <source>
        <dbReference type="ARBA" id="ARBA00022737"/>
    </source>
</evidence>
<evidence type="ECO:0000256" key="2">
    <source>
        <dbReference type="ARBA" id="ARBA00006375"/>
    </source>
</evidence>